<gene>
    <name evidence="1" type="ORF">SteCoe_32816</name>
</gene>
<evidence type="ECO:0000313" key="1">
    <source>
        <dbReference type="EMBL" id="OMJ69456.1"/>
    </source>
</evidence>
<reference evidence="1 2" key="1">
    <citation type="submission" date="2016-11" db="EMBL/GenBank/DDBJ databases">
        <title>The macronuclear genome of Stentor coeruleus: a giant cell with tiny introns.</title>
        <authorList>
            <person name="Slabodnick M."/>
            <person name="Ruby J.G."/>
            <person name="Reiff S.B."/>
            <person name="Swart E.C."/>
            <person name="Gosai S."/>
            <person name="Prabakaran S."/>
            <person name="Witkowska E."/>
            <person name="Larue G.E."/>
            <person name="Fisher S."/>
            <person name="Freeman R.M."/>
            <person name="Gunawardena J."/>
            <person name="Chu W."/>
            <person name="Stover N.A."/>
            <person name="Gregory B.D."/>
            <person name="Nowacki M."/>
            <person name="Derisi J."/>
            <person name="Roy S.W."/>
            <person name="Marshall W.F."/>
            <person name="Sood P."/>
        </authorList>
    </citation>
    <scope>NUCLEOTIDE SEQUENCE [LARGE SCALE GENOMIC DNA]</scope>
    <source>
        <strain evidence="1">WM001</strain>
    </source>
</reference>
<organism evidence="1 2">
    <name type="scientific">Stentor coeruleus</name>
    <dbReference type="NCBI Taxonomy" id="5963"/>
    <lineage>
        <taxon>Eukaryota</taxon>
        <taxon>Sar</taxon>
        <taxon>Alveolata</taxon>
        <taxon>Ciliophora</taxon>
        <taxon>Postciliodesmatophora</taxon>
        <taxon>Heterotrichea</taxon>
        <taxon>Heterotrichida</taxon>
        <taxon>Stentoridae</taxon>
        <taxon>Stentor</taxon>
    </lineage>
</organism>
<dbReference type="Proteomes" id="UP000187209">
    <property type="component" value="Unassembled WGS sequence"/>
</dbReference>
<dbReference type="Gene3D" id="2.120.10.80">
    <property type="entry name" value="Kelch-type beta propeller"/>
    <property type="match status" value="1"/>
</dbReference>
<name>A0A1R2AY77_9CILI</name>
<evidence type="ECO:0000313" key="2">
    <source>
        <dbReference type="Proteomes" id="UP000187209"/>
    </source>
</evidence>
<dbReference type="InterPro" id="IPR011043">
    <property type="entry name" value="Gal_Oxase/kelch_b-propeller"/>
</dbReference>
<keyword evidence="2" id="KW-1185">Reference proteome</keyword>
<dbReference type="OrthoDB" id="432528at2759"/>
<protein>
    <submittedName>
        <fullName evidence="1">Uncharacterized protein</fullName>
    </submittedName>
</protein>
<dbReference type="SUPFAM" id="SSF50965">
    <property type="entry name" value="Galactose oxidase, central domain"/>
    <property type="match status" value="1"/>
</dbReference>
<dbReference type="EMBL" id="MPUH01001196">
    <property type="protein sequence ID" value="OMJ69456.1"/>
    <property type="molecule type" value="Genomic_DNA"/>
</dbReference>
<sequence>MLIFIFFTVKAFEISTVPTSGPPPAPILNNKATFNPDSNQIIVFGGQDATTLKFKNTLHTFSIENLVWGEIIPESYENPPGLGFSEIFLTEDKRLLVFFGSMKNSISGNVYSFDLETKKCALEKLTGDYIEGRVYYSSICYYYNSTKFLAIYGGLTSKGIDNNLYI</sequence>
<dbReference type="InterPro" id="IPR015915">
    <property type="entry name" value="Kelch-typ_b-propeller"/>
</dbReference>
<dbReference type="Pfam" id="PF24681">
    <property type="entry name" value="Kelch_KLHDC2_KLHL20_DRC7"/>
    <property type="match status" value="1"/>
</dbReference>
<accession>A0A1R2AY77</accession>
<dbReference type="AlphaFoldDB" id="A0A1R2AY77"/>
<comment type="caution">
    <text evidence="1">The sequence shown here is derived from an EMBL/GenBank/DDBJ whole genome shotgun (WGS) entry which is preliminary data.</text>
</comment>
<proteinExistence type="predicted"/>